<comment type="caution">
    <text evidence="2">The sequence shown here is derived from an EMBL/GenBank/DDBJ whole genome shotgun (WGS) entry which is preliminary data.</text>
</comment>
<evidence type="ECO:0000313" key="3">
    <source>
        <dbReference type="Proteomes" id="UP000028828"/>
    </source>
</evidence>
<dbReference type="Proteomes" id="UP000028828">
    <property type="component" value="Unassembled WGS sequence"/>
</dbReference>
<gene>
    <name evidence="2" type="ORF">TGP89_224030</name>
</gene>
<dbReference type="EMBL" id="AEYI02001963">
    <property type="protein sequence ID" value="KFG31372.1"/>
    <property type="molecule type" value="Genomic_DNA"/>
</dbReference>
<feature type="region of interest" description="Disordered" evidence="1">
    <location>
        <begin position="779"/>
        <end position="837"/>
    </location>
</feature>
<feature type="compositionally biased region" description="Basic and acidic residues" evidence="1">
    <location>
        <begin position="20"/>
        <end position="29"/>
    </location>
</feature>
<evidence type="ECO:0000313" key="2">
    <source>
        <dbReference type="EMBL" id="KFG31372.1"/>
    </source>
</evidence>
<dbReference type="OrthoDB" id="10369536at2759"/>
<feature type="compositionally biased region" description="Basic and acidic residues" evidence="1">
    <location>
        <begin position="311"/>
        <end position="330"/>
    </location>
</feature>
<evidence type="ECO:0008006" key="4">
    <source>
        <dbReference type="Google" id="ProtNLM"/>
    </source>
</evidence>
<feature type="region of interest" description="Disordered" evidence="1">
    <location>
        <begin position="189"/>
        <end position="211"/>
    </location>
</feature>
<feature type="compositionally biased region" description="Low complexity" evidence="1">
    <location>
        <begin position="253"/>
        <end position="271"/>
    </location>
</feature>
<dbReference type="VEuPathDB" id="ToxoDB:TGP89_224030"/>
<feature type="region of interest" description="Disordered" evidence="1">
    <location>
        <begin position="253"/>
        <end position="352"/>
    </location>
</feature>
<feature type="compositionally biased region" description="Basic and acidic residues" evidence="1">
    <location>
        <begin position="443"/>
        <end position="453"/>
    </location>
</feature>
<feature type="compositionally biased region" description="Acidic residues" evidence="1">
    <location>
        <begin position="730"/>
        <end position="748"/>
    </location>
</feature>
<proteinExistence type="predicted"/>
<reference evidence="2 3" key="1">
    <citation type="submission" date="2014-03" db="EMBL/GenBank/DDBJ databases">
        <authorList>
            <person name="Sibley D."/>
            <person name="Venepally P."/>
            <person name="Karamycheva S."/>
            <person name="Hadjithomas M."/>
            <person name="Khan A."/>
            <person name="Brunk B."/>
            <person name="Roos D."/>
            <person name="Caler E."/>
            <person name="Lorenzi H."/>
        </authorList>
    </citation>
    <scope>NUCLEOTIDE SEQUENCE [LARGE SCALE GENOMIC DNA]</scope>
    <source>
        <strain evidence="3">p89</strain>
    </source>
</reference>
<feature type="compositionally biased region" description="Basic residues" evidence="1">
    <location>
        <begin position="606"/>
        <end position="624"/>
    </location>
</feature>
<feature type="region of interest" description="Disordered" evidence="1">
    <location>
        <begin position="121"/>
        <end position="156"/>
    </location>
</feature>
<sequence>MDLSASGPRRVATQAACRASVRDDLDSGQRPRKVGQSGSKTETQSFDRSFLRQPEGSLRVSSAFPACLLETRHVGGSANSVFSTQRGDFRAFLRTERSADAFSSSRHNAYTAVPLQSPRKSIVPVCQPQTTPSNRVADPSKKESSHSLSRCLRPQENMLTRRTRLAPFFGSSTTPYSSTSFSSLAILRSPRNSSSSTSCSSSRSRSSSSRTPFLFSLTSPAINSSSLASLTAFLSFSSSAVTSSSSLSFNSASAPLTSPSLSSPGSRAPRLPLRPPVKPLKPPRGGAAKCSGGSYASRTSAKSCSSGASSEEGRESSWQDARDRGERPEGSRVSVSPRRDFEPEFPSLPSGRRCSARLLRGRRASWQKGTLWESQDDLARILRLSLVEAKAQRHTKRAKKRRERGRTKHRTNMEVRSSPSASREQTPRRRRLHKPSVSPSCERPGRRTADSWGRWRCEGRGNEAEKNDSFCQTPPKTWKRLRRAVTASPTLCVKLADPREGSHEKEGETRVCLSHASPSRLAAAFSAVSPFGEKAQARRLVKPIRAIDEDASEGAREETETDRQNEREIRRERSSDSEVVSPSSRSSRTLPASWKSSEPSDDERKRDRRRLGGGRSKAGKRQERRRGAANEEGRAAENGEGDGKAFREAESANERERFVGFAAQGKQTRDKHAEREEEELHAEQKENAEAEREREWRKALETRKSRLSALTKRVQRNSLRARLVQRGVDNPDEELEKEECDSEESEDSADSHRPFRRRGSRTRLNPGYRFLAFASDMCRSGRRPHREEERSISLSDTEENDFIVEDGDEDEVTPTDGSEGGFVADSEEDEEALDTGQELARRASYERRMKRETDQKLEENLKLDEAFARYVQFLVFSLFSPTLKFPFPTGPADRRAACMPRTRHTRKLPRDFFLTAVKKIEGLMPVMRATMETTAFPTRLKSALKEYPVCTVREREKAANSADRAEPRCIVCGRCQGARYRVLLEGPVCDTDLLYQGELAEWHVANGLEWLGREAFPDALDPVRRKADEYLRQDSTWGMLTEDAEPGKLTRRHRGRRGRENATFCSGVLEFAVGKHCGKQIRAWHMIHHFKHRFLKFMHSTIKEFDPCIRRYPEKVAEIFDELWRQQWYEQWCMEVKDPRTS</sequence>
<protein>
    <recommendedName>
        <fullName evidence="4">DUF4211 domain-containing protein</fullName>
    </recommendedName>
</protein>
<feature type="compositionally biased region" description="Low complexity" evidence="1">
    <location>
        <begin position="294"/>
        <end position="310"/>
    </location>
</feature>
<feature type="compositionally biased region" description="Polar residues" evidence="1">
    <location>
        <begin position="414"/>
        <end position="424"/>
    </location>
</feature>
<dbReference type="AlphaFoldDB" id="A0A086JGV4"/>
<feature type="compositionally biased region" description="Low complexity" evidence="1">
    <location>
        <begin position="577"/>
        <end position="588"/>
    </location>
</feature>
<organism evidence="2 3">
    <name type="scientific">Toxoplasma gondii p89</name>
    <dbReference type="NCBI Taxonomy" id="943119"/>
    <lineage>
        <taxon>Eukaryota</taxon>
        <taxon>Sar</taxon>
        <taxon>Alveolata</taxon>
        <taxon>Apicomplexa</taxon>
        <taxon>Conoidasida</taxon>
        <taxon>Coccidia</taxon>
        <taxon>Eucoccidiorida</taxon>
        <taxon>Eimeriorina</taxon>
        <taxon>Sarcocystidae</taxon>
        <taxon>Toxoplasma</taxon>
    </lineage>
</organism>
<feature type="compositionally biased region" description="Basic residues" evidence="1">
    <location>
        <begin position="392"/>
        <end position="410"/>
    </location>
</feature>
<feature type="compositionally biased region" description="Basic and acidic residues" evidence="1">
    <location>
        <begin position="545"/>
        <end position="576"/>
    </location>
</feature>
<feature type="compositionally biased region" description="Acidic residues" evidence="1">
    <location>
        <begin position="796"/>
        <end position="813"/>
    </location>
</feature>
<feature type="compositionally biased region" description="Pro residues" evidence="1">
    <location>
        <begin position="272"/>
        <end position="282"/>
    </location>
</feature>
<accession>A0A086JGV4</accession>
<feature type="region of interest" description="Disordered" evidence="1">
    <location>
        <begin position="545"/>
        <end position="761"/>
    </location>
</feature>
<feature type="compositionally biased region" description="Basic and acidic residues" evidence="1">
    <location>
        <begin position="681"/>
        <end position="704"/>
    </location>
</feature>
<feature type="region of interest" description="Disordered" evidence="1">
    <location>
        <begin position="390"/>
        <end position="453"/>
    </location>
</feature>
<name>A0A086JGV4_TOXGO</name>
<feature type="compositionally biased region" description="Basic and acidic residues" evidence="1">
    <location>
        <begin position="625"/>
        <end position="658"/>
    </location>
</feature>
<feature type="compositionally biased region" description="Polar residues" evidence="1">
    <location>
        <begin position="36"/>
        <end position="47"/>
    </location>
</feature>
<feature type="region of interest" description="Disordered" evidence="1">
    <location>
        <begin position="1"/>
        <end position="52"/>
    </location>
</feature>
<evidence type="ECO:0000256" key="1">
    <source>
        <dbReference type="SAM" id="MobiDB-lite"/>
    </source>
</evidence>